<sequence>MSKPDPEEFHRRVLDRIEDPYPVYRAYREAGTLHRVPRPGTRRAPEWLVLGYEEAAVVLAGRAFGRRAAPASCAGEREPAVVPPGYPELAALLGNWLVFMDPPRHTRVRAVVAECIAQRLRTGVRGRLKENVGTLVDRLVKEPDFDLVDEFAAVVPMLTMLDLLGVPHQDHEWLRGQTGCVQQAGAYRSVADGPRLAVAERAAGALTEYFRTALARRRREPRRDLLSLLLAAPWEEDLAGEDLLVATCVHLLAAGHETATAALSKSARLLLRDRALLAGLRAARDLVPAAVDEFLRLEPPTQTVSRWATQDEEVAGHRIGRGDLVTVVLGAANRDPAQFEEPDTVRFDRDSRKHLGFGMGGHYCLGSALARTEMEAGLRGLLDLLPGRRPAAGAVPYRRGLALHGPLRLPVERAE</sequence>
<dbReference type="RefSeq" id="WP_311620442.1">
    <property type="nucleotide sequence ID" value="NZ_JAVREV010000018.1"/>
</dbReference>
<dbReference type="PRINTS" id="PR00385">
    <property type="entry name" value="P450"/>
</dbReference>
<evidence type="ECO:0000256" key="1">
    <source>
        <dbReference type="ARBA" id="ARBA00010617"/>
    </source>
</evidence>
<protein>
    <submittedName>
        <fullName evidence="3">Cytochrome P450</fullName>
    </submittedName>
</protein>
<comment type="caution">
    <text evidence="3">The sequence shown here is derived from an EMBL/GenBank/DDBJ whole genome shotgun (WGS) entry which is preliminary data.</text>
</comment>
<dbReference type="InterPro" id="IPR001128">
    <property type="entry name" value="Cyt_P450"/>
</dbReference>
<evidence type="ECO:0000313" key="3">
    <source>
        <dbReference type="EMBL" id="MDT0446285.1"/>
    </source>
</evidence>
<dbReference type="EMBL" id="JAVREV010000018">
    <property type="protein sequence ID" value="MDT0446285.1"/>
    <property type="molecule type" value="Genomic_DNA"/>
</dbReference>
<evidence type="ECO:0000256" key="2">
    <source>
        <dbReference type="RuleBase" id="RU000461"/>
    </source>
</evidence>
<dbReference type="PRINTS" id="PR00359">
    <property type="entry name" value="BP450"/>
</dbReference>
<dbReference type="PANTHER" id="PTHR46696:SF1">
    <property type="entry name" value="CYTOCHROME P450 YJIB-RELATED"/>
    <property type="match status" value="1"/>
</dbReference>
<keyword evidence="2" id="KW-0349">Heme</keyword>
<evidence type="ECO:0000313" key="4">
    <source>
        <dbReference type="Proteomes" id="UP001183615"/>
    </source>
</evidence>
<dbReference type="SUPFAM" id="SSF48264">
    <property type="entry name" value="Cytochrome P450"/>
    <property type="match status" value="1"/>
</dbReference>
<dbReference type="InterPro" id="IPR002397">
    <property type="entry name" value="Cyt_P450_B"/>
</dbReference>
<gene>
    <name evidence="3" type="ORF">RM779_27360</name>
</gene>
<reference evidence="4" key="1">
    <citation type="submission" date="2023-07" db="EMBL/GenBank/DDBJ databases">
        <title>30 novel species of actinomycetes from the DSMZ collection.</title>
        <authorList>
            <person name="Nouioui I."/>
        </authorList>
    </citation>
    <scope>NUCLEOTIDE SEQUENCE [LARGE SCALE GENOMIC DNA]</scope>
    <source>
        <strain evidence="4">DSM 41886</strain>
    </source>
</reference>
<organism evidence="3 4">
    <name type="scientific">Streptomyces johnsoniae</name>
    <dbReference type="NCBI Taxonomy" id="3075532"/>
    <lineage>
        <taxon>Bacteria</taxon>
        <taxon>Bacillati</taxon>
        <taxon>Actinomycetota</taxon>
        <taxon>Actinomycetes</taxon>
        <taxon>Kitasatosporales</taxon>
        <taxon>Streptomycetaceae</taxon>
        <taxon>Streptomyces</taxon>
    </lineage>
</organism>
<keyword evidence="2" id="KW-0479">Metal-binding</keyword>
<dbReference type="InterPro" id="IPR036396">
    <property type="entry name" value="Cyt_P450_sf"/>
</dbReference>
<keyword evidence="4" id="KW-1185">Reference proteome</keyword>
<accession>A0ABU2SDX1</accession>
<dbReference type="PROSITE" id="PS00086">
    <property type="entry name" value="CYTOCHROME_P450"/>
    <property type="match status" value="1"/>
</dbReference>
<keyword evidence="2" id="KW-0560">Oxidoreductase</keyword>
<dbReference type="PANTHER" id="PTHR46696">
    <property type="entry name" value="P450, PUTATIVE (EUROFUNG)-RELATED"/>
    <property type="match status" value="1"/>
</dbReference>
<dbReference type="Proteomes" id="UP001183615">
    <property type="component" value="Unassembled WGS sequence"/>
</dbReference>
<comment type="similarity">
    <text evidence="1 2">Belongs to the cytochrome P450 family.</text>
</comment>
<name>A0ABU2SDX1_9ACTN</name>
<dbReference type="Pfam" id="PF00067">
    <property type="entry name" value="p450"/>
    <property type="match status" value="1"/>
</dbReference>
<keyword evidence="2" id="KW-0408">Iron</keyword>
<keyword evidence="2" id="KW-0503">Monooxygenase</keyword>
<dbReference type="InterPro" id="IPR017972">
    <property type="entry name" value="Cyt_P450_CS"/>
</dbReference>
<dbReference type="Gene3D" id="1.10.630.10">
    <property type="entry name" value="Cytochrome P450"/>
    <property type="match status" value="1"/>
</dbReference>
<proteinExistence type="inferred from homology"/>